<dbReference type="SUPFAM" id="SSF53474">
    <property type="entry name" value="alpha/beta-Hydrolases"/>
    <property type="match status" value="1"/>
</dbReference>
<gene>
    <name evidence="1" type="ORF">DES51_10635</name>
</gene>
<dbReference type="GO" id="GO:0016787">
    <property type="term" value="F:hydrolase activity"/>
    <property type="evidence" value="ECO:0007669"/>
    <property type="project" value="UniProtKB-KW"/>
</dbReference>
<evidence type="ECO:0000313" key="2">
    <source>
        <dbReference type="Proteomes" id="UP000247612"/>
    </source>
</evidence>
<comment type="caution">
    <text evidence="1">The sequence shown here is derived from an EMBL/GenBank/DDBJ whole genome shotgun (WGS) entry which is preliminary data.</text>
</comment>
<dbReference type="PANTHER" id="PTHR48098">
    <property type="entry name" value="ENTEROCHELIN ESTERASE-RELATED"/>
    <property type="match status" value="1"/>
</dbReference>
<dbReference type="RefSeq" id="WP_022937406.1">
    <property type="nucleotide sequence ID" value="NZ_CABKRQ010000003.1"/>
</dbReference>
<accession>A0A318KQ67</accession>
<dbReference type="InterPro" id="IPR050583">
    <property type="entry name" value="Mycobacterial_A85_antigen"/>
</dbReference>
<keyword evidence="1" id="KW-0378">Hydrolase</keyword>
<dbReference type="Gene3D" id="3.40.50.1820">
    <property type="entry name" value="alpha/beta hydrolase"/>
    <property type="match status" value="1"/>
</dbReference>
<dbReference type="InterPro" id="IPR029058">
    <property type="entry name" value="AB_hydrolase_fold"/>
</dbReference>
<dbReference type="EMBL" id="QJKH01000006">
    <property type="protein sequence ID" value="PXX78918.1"/>
    <property type="molecule type" value="Genomic_DNA"/>
</dbReference>
<evidence type="ECO:0000313" key="1">
    <source>
        <dbReference type="EMBL" id="PXX78918.1"/>
    </source>
</evidence>
<proteinExistence type="predicted"/>
<dbReference type="GO" id="GO:0016747">
    <property type="term" value="F:acyltransferase activity, transferring groups other than amino-acyl groups"/>
    <property type="evidence" value="ECO:0007669"/>
    <property type="project" value="TreeGrafter"/>
</dbReference>
<dbReference type="Proteomes" id="UP000247612">
    <property type="component" value="Unassembled WGS sequence"/>
</dbReference>
<keyword evidence="2" id="KW-1185">Reference proteome</keyword>
<dbReference type="PANTHER" id="PTHR48098:SF1">
    <property type="entry name" value="DIACYLGLYCEROL ACYLTRANSFERASE_MYCOLYLTRANSFERASE AG85A"/>
    <property type="match status" value="1"/>
</dbReference>
<protein>
    <submittedName>
        <fullName evidence="1">S-formylglutathione hydrolase FrmB</fullName>
    </submittedName>
</protein>
<sequence>MAVLHINFMSAALGRQVNFTAVIPSVDFDHLNIEEMYNPKRKLKVLWLLHGFSGDENDYLTFTNAARYAQDHQLALILPPAENSGYTDIPKGAKYFSFIGEELVAFCRYLFPLSDRREDNFIGGLSMGAMGAMKLALAYPHQYSKVVLMSGCAFDLADGGMGNVDWFGDAPQVFGGSIPGGRELIGTREDAYAMLKENAEKHCELPCFYMRVGSKDFLLDKCRYAKAQLETYGYELDYAEIEGYGHEWRFWDLVLNEVISTWL</sequence>
<dbReference type="AlphaFoldDB" id="A0A318KQ67"/>
<dbReference type="STRING" id="1034346.GCA_000313565_01091"/>
<dbReference type="OrthoDB" id="9803578at2"/>
<reference evidence="1 2" key="1">
    <citation type="submission" date="2018-05" db="EMBL/GenBank/DDBJ databases">
        <title>Genomic Encyclopedia of Type Strains, Phase IV (KMG-IV): sequencing the most valuable type-strain genomes for metagenomic binning, comparative biology and taxonomic classification.</title>
        <authorList>
            <person name="Goeker M."/>
        </authorList>
    </citation>
    <scope>NUCLEOTIDE SEQUENCE [LARGE SCALE GENOMIC DNA]</scope>
    <source>
        <strain evidence="1 2">JC118</strain>
    </source>
</reference>
<organism evidence="1 2">
    <name type="scientific">Dielma fastidiosa</name>
    <dbReference type="NCBI Taxonomy" id="1034346"/>
    <lineage>
        <taxon>Bacteria</taxon>
        <taxon>Bacillati</taxon>
        <taxon>Bacillota</taxon>
        <taxon>Erysipelotrichia</taxon>
        <taxon>Erysipelotrichales</taxon>
        <taxon>Erysipelotrichaceae</taxon>
        <taxon>Dielma</taxon>
    </lineage>
</organism>
<dbReference type="InterPro" id="IPR000801">
    <property type="entry name" value="Esterase-like"/>
</dbReference>
<name>A0A318KQ67_9FIRM</name>
<dbReference type="Pfam" id="PF00756">
    <property type="entry name" value="Esterase"/>
    <property type="match status" value="1"/>
</dbReference>